<organism evidence="1">
    <name type="scientific">Cyprideis torosa</name>
    <dbReference type="NCBI Taxonomy" id="163714"/>
    <lineage>
        <taxon>Eukaryota</taxon>
        <taxon>Metazoa</taxon>
        <taxon>Ecdysozoa</taxon>
        <taxon>Arthropoda</taxon>
        <taxon>Crustacea</taxon>
        <taxon>Oligostraca</taxon>
        <taxon>Ostracoda</taxon>
        <taxon>Podocopa</taxon>
        <taxon>Podocopida</taxon>
        <taxon>Cytherocopina</taxon>
        <taxon>Cytheroidea</taxon>
        <taxon>Cytherideidae</taxon>
        <taxon>Cyprideis</taxon>
    </lineage>
</organism>
<reference evidence="1" key="1">
    <citation type="submission" date="2020-11" db="EMBL/GenBank/DDBJ databases">
        <authorList>
            <person name="Tran Van P."/>
        </authorList>
    </citation>
    <scope>NUCLEOTIDE SEQUENCE</scope>
</reference>
<name>A0A7R8ZT98_9CRUS</name>
<protein>
    <submittedName>
        <fullName evidence="1">Uncharacterized protein</fullName>
    </submittedName>
</protein>
<dbReference type="EMBL" id="OB666546">
    <property type="protein sequence ID" value="CAD7233575.1"/>
    <property type="molecule type" value="Genomic_DNA"/>
</dbReference>
<sequence>MKVTNPGADKPHCGVRNSGFSPDVELPEIIENREVIEKVAENTEVLENVNAFLERKKSRPDFIRNVDLALDITAMIFSALFVVELLLRMAALGVELKLDILYSTLTEAAEETLGRRHPARAKWMSEGTWELVLKRKKKKGERDEAATVTSCGIQQHPQGVPTICTS</sequence>
<gene>
    <name evidence="1" type="ORF">CTOB1V02_LOCUS11396</name>
</gene>
<proteinExistence type="predicted"/>
<accession>A0A7R8ZT98</accession>
<dbReference type="AlphaFoldDB" id="A0A7R8ZT98"/>
<evidence type="ECO:0000313" key="1">
    <source>
        <dbReference type="EMBL" id="CAD7233575.1"/>
    </source>
</evidence>